<feature type="domain" description="CWH43-like N-terminal" evidence="2">
    <location>
        <begin position="32"/>
        <end position="231"/>
    </location>
</feature>
<keyword evidence="1" id="KW-0472">Membrane</keyword>
<evidence type="ECO:0000313" key="3">
    <source>
        <dbReference type="EMBL" id="ETW08443.1"/>
    </source>
</evidence>
<protein>
    <recommendedName>
        <fullName evidence="2">CWH43-like N-terminal domain-containing protein</fullName>
    </recommendedName>
</protein>
<keyword evidence="1" id="KW-1133">Transmembrane helix</keyword>
<organism evidence="3">
    <name type="scientific">Aphanomyces invadans</name>
    <dbReference type="NCBI Taxonomy" id="157072"/>
    <lineage>
        <taxon>Eukaryota</taxon>
        <taxon>Sar</taxon>
        <taxon>Stramenopiles</taxon>
        <taxon>Oomycota</taxon>
        <taxon>Saprolegniomycetes</taxon>
        <taxon>Saprolegniales</taxon>
        <taxon>Verrucalvaceae</taxon>
        <taxon>Aphanomyces</taxon>
    </lineage>
</organism>
<feature type="transmembrane region" description="Helical" evidence="1">
    <location>
        <begin position="134"/>
        <end position="153"/>
    </location>
</feature>
<dbReference type="OrthoDB" id="125769at2759"/>
<sequence>MPPPLASADLRVHGKSQARSARFPTSWVPAIGLATMLATISCACLLHFDCPANLPVLSHAAEYSPEYYIFAIGMNCTAYCMYISTQRFSNVLCRRLTKFRGVLPRLYRGVAIVTTMALVVLSICDSIRFPDAHVVSTIVFFVFAWVKIALAHIGRHNLEPFHGAQSPNVDAIIGSWLIGVGLASSFTFGCVYLARRHFATKSFAFGIAFESSSELVAILCQLLYMGTLPVDSVVDASSIKATSKAHRN</sequence>
<proteinExistence type="predicted"/>
<dbReference type="EMBL" id="KI913953">
    <property type="protein sequence ID" value="ETW08443.1"/>
    <property type="molecule type" value="Genomic_DNA"/>
</dbReference>
<dbReference type="GeneID" id="20078074"/>
<feature type="transmembrane region" description="Helical" evidence="1">
    <location>
        <begin position="67"/>
        <end position="85"/>
    </location>
</feature>
<feature type="transmembrane region" description="Helical" evidence="1">
    <location>
        <begin position="105"/>
        <end position="127"/>
    </location>
</feature>
<dbReference type="RefSeq" id="XP_008862248.1">
    <property type="nucleotide sequence ID" value="XM_008864026.1"/>
</dbReference>
<dbReference type="InterPro" id="IPR019402">
    <property type="entry name" value="CWH43_N"/>
</dbReference>
<accession>A0A024US62</accession>
<gene>
    <name evidence="3" type="ORF">H310_01024</name>
</gene>
<dbReference type="Pfam" id="PF10277">
    <property type="entry name" value="Frag1"/>
    <property type="match status" value="1"/>
</dbReference>
<evidence type="ECO:0000259" key="2">
    <source>
        <dbReference type="Pfam" id="PF10277"/>
    </source>
</evidence>
<dbReference type="AlphaFoldDB" id="A0A024US62"/>
<dbReference type="VEuPathDB" id="FungiDB:H310_01024"/>
<feature type="transmembrane region" description="Helical" evidence="1">
    <location>
        <begin position="27"/>
        <end position="46"/>
    </location>
</feature>
<evidence type="ECO:0000256" key="1">
    <source>
        <dbReference type="SAM" id="Phobius"/>
    </source>
</evidence>
<feature type="transmembrane region" description="Helical" evidence="1">
    <location>
        <begin position="173"/>
        <end position="194"/>
    </location>
</feature>
<reference evidence="3" key="1">
    <citation type="submission" date="2013-12" db="EMBL/GenBank/DDBJ databases">
        <title>The Genome Sequence of Aphanomyces invadans NJM9701.</title>
        <authorList>
            <consortium name="The Broad Institute Genomics Platform"/>
            <person name="Russ C."/>
            <person name="Tyler B."/>
            <person name="van West P."/>
            <person name="Dieguez-Uribeondo J."/>
            <person name="Young S.K."/>
            <person name="Zeng Q."/>
            <person name="Gargeya S."/>
            <person name="Fitzgerald M."/>
            <person name="Abouelleil A."/>
            <person name="Alvarado L."/>
            <person name="Chapman S.B."/>
            <person name="Gainer-Dewar J."/>
            <person name="Goldberg J."/>
            <person name="Griggs A."/>
            <person name="Gujja S."/>
            <person name="Hansen M."/>
            <person name="Howarth C."/>
            <person name="Imamovic A."/>
            <person name="Ireland A."/>
            <person name="Larimer J."/>
            <person name="McCowan C."/>
            <person name="Murphy C."/>
            <person name="Pearson M."/>
            <person name="Poon T.W."/>
            <person name="Priest M."/>
            <person name="Roberts A."/>
            <person name="Saif S."/>
            <person name="Shea T."/>
            <person name="Sykes S."/>
            <person name="Wortman J."/>
            <person name="Nusbaum C."/>
            <person name="Birren B."/>
        </authorList>
    </citation>
    <scope>NUCLEOTIDE SEQUENCE [LARGE SCALE GENOMIC DNA]</scope>
    <source>
        <strain evidence="3">NJM9701</strain>
    </source>
</reference>
<name>A0A024US62_9STRA</name>
<keyword evidence="1" id="KW-0812">Transmembrane</keyword>